<dbReference type="SUPFAM" id="SSF51604">
    <property type="entry name" value="Enolase C-terminal domain-like"/>
    <property type="match status" value="1"/>
</dbReference>
<organism evidence="2 3">
    <name type="scientific">Ancylobacter defluvii</name>
    <dbReference type="NCBI Taxonomy" id="1282440"/>
    <lineage>
        <taxon>Bacteria</taxon>
        <taxon>Pseudomonadati</taxon>
        <taxon>Pseudomonadota</taxon>
        <taxon>Alphaproteobacteria</taxon>
        <taxon>Hyphomicrobiales</taxon>
        <taxon>Xanthobacteraceae</taxon>
        <taxon>Ancylobacter</taxon>
    </lineage>
</organism>
<proteinExistence type="predicted"/>
<dbReference type="AlphaFoldDB" id="A0A9W6NAY7"/>
<evidence type="ECO:0000313" key="2">
    <source>
        <dbReference type="EMBL" id="GLK83966.1"/>
    </source>
</evidence>
<dbReference type="EMBL" id="BSFM01000011">
    <property type="protein sequence ID" value="GLK83966.1"/>
    <property type="molecule type" value="Genomic_DNA"/>
</dbReference>
<sequence length="467" mass="49729">MAPRFTIARIDAYERMMPFAHPFRFGAVAVEAAPQAFVRVAIDLPGIGRIEGASAEMMMPKWFDKDPAKSPGRTIDDLRASLAAAARVFIERGEADTAFGHHAAALERQTAWAEGEGIARLAGNFGVALIDKAVLDALLTGLGIGLAEALRTNVPGLDARLTPDLGLAEIEDFLAALVPSHEVALRHTVGLADAIEGPGSLAEEIANARLGFFKIKIGGDVAGDLKRLRAIAALFDARVPGYAASLDANEQYDPPRLALLAATLEDDPALSRFFNRLIHIEQPYDRRATFETSLDAAALRVPVIIDEADDSYDAFPRAVALGYRGVSSKSCKGLYKAVLNAARVARLNRRHNGGYLLTGEDLTCQPGLGVQQDTALVAALGLTHVERNGHHYVAGFGPAPDHEAQAFARALPEFYRVEAGHVRLDTSTATLPAARLLAGPGFASGAAPDWAALTPLTTTFASQEIFA</sequence>
<dbReference type="InterPro" id="IPR029065">
    <property type="entry name" value="Enolase_C-like"/>
</dbReference>
<accession>A0A9W6NAY7</accession>
<dbReference type="InterPro" id="IPR036849">
    <property type="entry name" value="Enolase-like_C_sf"/>
</dbReference>
<dbReference type="Pfam" id="PF13378">
    <property type="entry name" value="MR_MLE_C"/>
    <property type="match status" value="1"/>
</dbReference>
<gene>
    <name evidence="2" type="ORF">GCM10017653_20360</name>
</gene>
<dbReference type="Proteomes" id="UP001143330">
    <property type="component" value="Unassembled WGS sequence"/>
</dbReference>
<protein>
    <recommendedName>
        <fullName evidence="1">Enolase C-terminal domain-containing protein</fullName>
    </recommendedName>
</protein>
<comment type="caution">
    <text evidence="2">The sequence shown here is derived from an EMBL/GenBank/DDBJ whole genome shotgun (WGS) entry which is preliminary data.</text>
</comment>
<keyword evidence="3" id="KW-1185">Reference proteome</keyword>
<reference evidence="2" key="1">
    <citation type="journal article" date="2014" name="Int. J. Syst. Evol. Microbiol.">
        <title>Complete genome sequence of Corynebacterium casei LMG S-19264T (=DSM 44701T), isolated from a smear-ripened cheese.</title>
        <authorList>
            <consortium name="US DOE Joint Genome Institute (JGI-PGF)"/>
            <person name="Walter F."/>
            <person name="Albersmeier A."/>
            <person name="Kalinowski J."/>
            <person name="Ruckert C."/>
        </authorList>
    </citation>
    <scope>NUCLEOTIDE SEQUENCE</scope>
    <source>
        <strain evidence="2">VKM B-2789</strain>
    </source>
</reference>
<name>A0A9W6NAY7_9HYPH</name>
<evidence type="ECO:0000259" key="1">
    <source>
        <dbReference type="Pfam" id="PF13378"/>
    </source>
</evidence>
<dbReference type="Gene3D" id="3.20.20.120">
    <property type="entry name" value="Enolase-like C-terminal domain"/>
    <property type="match status" value="1"/>
</dbReference>
<dbReference type="RefSeq" id="WP_213364161.1">
    <property type="nucleotide sequence ID" value="NZ_BSFM01000011.1"/>
</dbReference>
<reference evidence="2" key="2">
    <citation type="submission" date="2023-01" db="EMBL/GenBank/DDBJ databases">
        <authorList>
            <person name="Sun Q."/>
            <person name="Evtushenko L."/>
        </authorList>
    </citation>
    <scope>NUCLEOTIDE SEQUENCE</scope>
    <source>
        <strain evidence="2">VKM B-2789</strain>
    </source>
</reference>
<feature type="domain" description="Enolase C-terminal" evidence="1">
    <location>
        <begin position="202"/>
        <end position="323"/>
    </location>
</feature>
<evidence type="ECO:0000313" key="3">
    <source>
        <dbReference type="Proteomes" id="UP001143330"/>
    </source>
</evidence>